<proteinExistence type="predicted"/>
<protein>
    <submittedName>
        <fullName evidence="3">Uncharacterized protein</fullName>
    </submittedName>
</protein>
<reference evidence="3 4" key="1">
    <citation type="submission" date="2024-01" db="EMBL/GenBank/DDBJ databases">
        <title>Hyphobacterium bacterium isolated from marine sediment.</title>
        <authorList>
            <person name="Zhao S."/>
        </authorList>
    </citation>
    <scope>NUCLEOTIDE SEQUENCE [LARGE SCALE GENOMIC DNA]</scope>
    <source>
        <strain evidence="4">HN65</strain>
    </source>
</reference>
<evidence type="ECO:0000256" key="1">
    <source>
        <dbReference type="SAM" id="MobiDB-lite"/>
    </source>
</evidence>
<comment type="caution">
    <text evidence="3">The sequence shown here is derived from an EMBL/GenBank/DDBJ whole genome shotgun (WGS) entry which is preliminary data.</text>
</comment>
<dbReference type="RefSeq" id="WP_330199176.1">
    <property type="nucleotide sequence ID" value="NZ_JAZDRP010000005.1"/>
</dbReference>
<feature type="signal peptide" evidence="2">
    <location>
        <begin position="1"/>
        <end position="22"/>
    </location>
</feature>
<organism evidence="3 4">
    <name type="scientific">Hyphobacterium lacteum</name>
    <dbReference type="NCBI Taxonomy" id="3116575"/>
    <lineage>
        <taxon>Bacteria</taxon>
        <taxon>Pseudomonadati</taxon>
        <taxon>Pseudomonadota</taxon>
        <taxon>Alphaproteobacteria</taxon>
        <taxon>Maricaulales</taxon>
        <taxon>Maricaulaceae</taxon>
        <taxon>Hyphobacterium</taxon>
    </lineage>
</organism>
<dbReference type="Proteomes" id="UP001354971">
    <property type="component" value="Unassembled WGS sequence"/>
</dbReference>
<dbReference type="EMBL" id="JAZDRP010000005">
    <property type="protein sequence ID" value="MEE2526512.1"/>
    <property type="molecule type" value="Genomic_DNA"/>
</dbReference>
<keyword evidence="2" id="KW-0732">Signal</keyword>
<gene>
    <name evidence="3" type="ORF">V0U79_09050</name>
</gene>
<evidence type="ECO:0000256" key="2">
    <source>
        <dbReference type="SAM" id="SignalP"/>
    </source>
</evidence>
<feature type="chain" id="PRO_5045215243" evidence="2">
    <location>
        <begin position="23"/>
        <end position="206"/>
    </location>
</feature>
<feature type="region of interest" description="Disordered" evidence="1">
    <location>
        <begin position="52"/>
        <end position="95"/>
    </location>
</feature>
<evidence type="ECO:0000313" key="3">
    <source>
        <dbReference type="EMBL" id="MEE2526512.1"/>
    </source>
</evidence>
<feature type="compositionally biased region" description="Acidic residues" evidence="1">
    <location>
        <begin position="152"/>
        <end position="163"/>
    </location>
</feature>
<accession>A0ABU7LRG9</accession>
<evidence type="ECO:0000313" key="4">
    <source>
        <dbReference type="Proteomes" id="UP001354971"/>
    </source>
</evidence>
<feature type="region of interest" description="Disordered" evidence="1">
    <location>
        <begin position="107"/>
        <end position="206"/>
    </location>
</feature>
<name>A0ABU7LRG9_9PROT</name>
<keyword evidence="4" id="KW-1185">Reference proteome</keyword>
<sequence>MMMRLTYLIAAALAASGLPALSEAQQRTMTRPGSTQTLPLCRDAGPGEQCRTRNGEIRTRPGAQTNNLGGGNPGWEVRRENDTNNIGSTDPGWEVRRADPQAEGFTGEETVFPAAPGNDRFGGEDAGWVRAPDGGRVRPSAGGGSSPRPEAMECDLCDDDEDLPQGPIDNTPRPQPPAPEEPKDDEEEDCIWRNPPEGPDQEFCDE</sequence>